<sequence>MSLELAAESLTLWMRGRTLVQALDMRVAPGEVWCVLGPNGAGKSTLLRTLAGLRAADGGRVLLGGRDVAGYRPIELARRRGFLPQTIVDAFSLTVMEAVMSARHPSLPFWAWGERDTGSAGRALHTFELEALADRDVMTLSGGERQRVNIAALFTQDVDVLLLDEPLSSLDLHHQMKTLHELMLAASTQGKSVVYTVHDINLAFQHATHAVLLDGKGGALAGLKDEVVTSEHLSAAFHHPIHGVMLGDELFFRAGRLHGAPP</sequence>
<evidence type="ECO:0000259" key="6">
    <source>
        <dbReference type="PROSITE" id="PS50893"/>
    </source>
</evidence>
<evidence type="ECO:0000313" key="8">
    <source>
        <dbReference type="Proteomes" id="UP000518878"/>
    </source>
</evidence>
<keyword evidence="1" id="KW-0813">Transport</keyword>
<dbReference type="EMBL" id="JAAQTL010000001">
    <property type="protein sequence ID" value="NID16382.1"/>
    <property type="molecule type" value="Genomic_DNA"/>
</dbReference>
<proteinExistence type="predicted"/>
<dbReference type="InterPro" id="IPR027417">
    <property type="entry name" value="P-loop_NTPase"/>
</dbReference>
<dbReference type="CDD" id="cd03214">
    <property type="entry name" value="ABC_Iron-Siderophores_B12_Hemin"/>
    <property type="match status" value="1"/>
</dbReference>
<organism evidence="7 8">
    <name type="scientific">Luteibacter yeojuensis</name>
    <dbReference type="NCBI Taxonomy" id="345309"/>
    <lineage>
        <taxon>Bacteria</taxon>
        <taxon>Pseudomonadati</taxon>
        <taxon>Pseudomonadota</taxon>
        <taxon>Gammaproteobacteria</taxon>
        <taxon>Lysobacterales</taxon>
        <taxon>Rhodanobacteraceae</taxon>
        <taxon>Luteibacter</taxon>
    </lineage>
</organism>
<keyword evidence="4" id="KW-1278">Translocase</keyword>
<dbReference type="SMART" id="SM00382">
    <property type="entry name" value="AAA"/>
    <property type="match status" value="1"/>
</dbReference>
<keyword evidence="8" id="KW-1185">Reference proteome</keyword>
<dbReference type="InterPro" id="IPR017871">
    <property type="entry name" value="ABC_transporter-like_CS"/>
</dbReference>
<evidence type="ECO:0000256" key="4">
    <source>
        <dbReference type="ARBA" id="ARBA00022967"/>
    </source>
</evidence>
<keyword evidence="3 7" id="KW-0067">ATP-binding</keyword>
<dbReference type="Gene3D" id="3.40.50.300">
    <property type="entry name" value="P-loop containing nucleotide triphosphate hydrolases"/>
    <property type="match status" value="1"/>
</dbReference>
<dbReference type="SUPFAM" id="SSF52540">
    <property type="entry name" value="P-loop containing nucleoside triphosphate hydrolases"/>
    <property type="match status" value="1"/>
</dbReference>
<dbReference type="RefSeq" id="WP_166700021.1">
    <property type="nucleotide sequence ID" value="NZ_JAAQTL010000001.1"/>
</dbReference>
<dbReference type="PANTHER" id="PTHR42794:SF1">
    <property type="entry name" value="HEMIN IMPORT ATP-BINDING PROTEIN HMUV"/>
    <property type="match status" value="1"/>
</dbReference>
<dbReference type="GO" id="GO:0016887">
    <property type="term" value="F:ATP hydrolysis activity"/>
    <property type="evidence" value="ECO:0007669"/>
    <property type="project" value="InterPro"/>
</dbReference>
<evidence type="ECO:0000256" key="3">
    <source>
        <dbReference type="ARBA" id="ARBA00022840"/>
    </source>
</evidence>
<dbReference type="Proteomes" id="UP000518878">
    <property type="component" value="Unassembled WGS sequence"/>
</dbReference>
<keyword evidence="2" id="KW-0547">Nucleotide-binding</keyword>
<name>A0A7X5TRC1_9GAMM</name>
<dbReference type="InterPro" id="IPR003439">
    <property type="entry name" value="ABC_transporter-like_ATP-bd"/>
</dbReference>
<evidence type="ECO:0000256" key="5">
    <source>
        <dbReference type="ARBA" id="ARBA00037066"/>
    </source>
</evidence>
<evidence type="ECO:0000256" key="1">
    <source>
        <dbReference type="ARBA" id="ARBA00022448"/>
    </source>
</evidence>
<evidence type="ECO:0000256" key="2">
    <source>
        <dbReference type="ARBA" id="ARBA00022741"/>
    </source>
</evidence>
<dbReference type="PANTHER" id="PTHR42794">
    <property type="entry name" value="HEMIN IMPORT ATP-BINDING PROTEIN HMUV"/>
    <property type="match status" value="1"/>
</dbReference>
<feature type="domain" description="ABC transporter" evidence="6">
    <location>
        <begin position="5"/>
        <end position="240"/>
    </location>
</feature>
<comment type="caution">
    <text evidence="7">The sequence shown here is derived from an EMBL/GenBank/DDBJ whole genome shotgun (WGS) entry which is preliminary data.</text>
</comment>
<dbReference type="GO" id="GO:0005524">
    <property type="term" value="F:ATP binding"/>
    <property type="evidence" value="ECO:0007669"/>
    <property type="project" value="UniProtKB-KW"/>
</dbReference>
<protein>
    <submittedName>
        <fullName evidence="7">ABC transporter ATP-binding protein</fullName>
    </submittedName>
</protein>
<comment type="function">
    <text evidence="5">Part of the ABC transporter complex HmuTUV involved in hemin import. Responsible for energy coupling to the transport system.</text>
</comment>
<accession>A0A7X5TRC1</accession>
<reference evidence="7 8" key="1">
    <citation type="journal article" date="2006" name="Int. J. Syst. Evol. Microbiol.">
        <title>Dyella yeojuensis sp. nov., isolated from greenhouse soil in Korea.</title>
        <authorList>
            <person name="Kim B.Y."/>
            <person name="Weon H.Y."/>
            <person name="Lee K.H."/>
            <person name="Seok S.J."/>
            <person name="Kwon S.W."/>
            <person name="Go S.J."/>
            <person name="Stackebrandt E."/>
        </authorList>
    </citation>
    <scope>NUCLEOTIDE SEQUENCE [LARGE SCALE GENOMIC DNA]</scope>
    <source>
        <strain evidence="7 8">DSM 17673</strain>
    </source>
</reference>
<dbReference type="PROSITE" id="PS50893">
    <property type="entry name" value="ABC_TRANSPORTER_2"/>
    <property type="match status" value="1"/>
</dbReference>
<dbReference type="InterPro" id="IPR003593">
    <property type="entry name" value="AAA+_ATPase"/>
</dbReference>
<evidence type="ECO:0000313" key="7">
    <source>
        <dbReference type="EMBL" id="NID16382.1"/>
    </source>
</evidence>
<dbReference type="AlphaFoldDB" id="A0A7X5TRC1"/>
<dbReference type="Pfam" id="PF00005">
    <property type="entry name" value="ABC_tran"/>
    <property type="match status" value="1"/>
</dbReference>
<dbReference type="PROSITE" id="PS00211">
    <property type="entry name" value="ABC_TRANSPORTER_1"/>
    <property type="match status" value="1"/>
</dbReference>
<gene>
    <name evidence="7" type="ORF">HBF32_13010</name>
</gene>